<dbReference type="Gene3D" id="3.40.1410.10">
    <property type="entry name" value="Chorismate lyase-like"/>
    <property type="match status" value="1"/>
</dbReference>
<proteinExistence type="predicted"/>
<sequence length="248" mass="28569">MLQEKTLDKNVPIPLYFQLEKLILEEIEGGSYPVGSMIPTEKELSQMFDISRTTVRQAITDLVQKEQLYRIKSKGTFVSRPKISQEFIQSILSFNEDVMHAGRTPSTEVLALKAVQLPQEIAVQMNLAADTRAIYLYRKRYADADPIVRVETYLPYDSCSFLLDHDFTHESLYDVLSTQDGTKITRIKRLCEARPANSEDVAVLGIKRGRPIQYFNSFGYNRYGKLMEFSIARYRGDQSKFQVEISRE</sequence>
<organism evidence="5">
    <name type="scientific">uncultured Eubacteriales bacterium</name>
    <dbReference type="NCBI Taxonomy" id="172733"/>
    <lineage>
        <taxon>Bacteria</taxon>
        <taxon>Bacillati</taxon>
        <taxon>Bacillota</taxon>
        <taxon>Clostridia</taxon>
        <taxon>Eubacteriales</taxon>
        <taxon>environmental samples</taxon>
    </lineage>
</organism>
<dbReference type="EMBL" id="FLUN01000001">
    <property type="protein sequence ID" value="SBW09979.1"/>
    <property type="molecule type" value="Genomic_DNA"/>
</dbReference>
<dbReference type="Pfam" id="PF00392">
    <property type="entry name" value="GntR"/>
    <property type="match status" value="1"/>
</dbReference>
<accession>A0A212KE76</accession>
<dbReference type="GO" id="GO:0003700">
    <property type="term" value="F:DNA-binding transcription factor activity"/>
    <property type="evidence" value="ECO:0007669"/>
    <property type="project" value="InterPro"/>
</dbReference>
<name>A0A212KE76_9FIRM</name>
<dbReference type="PROSITE" id="PS50949">
    <property type="entry name" value="HTH_GNTR"/>
    <property type="match status" value="1"/>
</dbReference>
<dbReference type="InterPro" id="IPR028978">
    <property type="entry name" value="Chorismate_lyase_/UTRA_dom_sf"/>
</dbReference>
<dbReference type="PANTHER" id="PTHR44846:SF1">
    <property type="entry name" value="MANNOSYL-D-GLYCERATE TRANSPORT_METABOLISM SYSTEM REPRESSOR MNGR-RELATED"/>
    <property type="match status" value="1"/>
</dbReference>
<evidence type="ECO:0000313" key="5">
    <source>
        <dbReference type="EMBL" id="SBW09979.1"/>
    </source>
</evidence>
<gene>
    <name evidence="5" type="ORF">KL86CLO1_12794</name>
</gene>
<dbReference type="GO" id="GO:0003677">
    <property type="term" value="F:DNA binding"/>
    <property type="evidence" value="ECO:0007669"/>
    <property type="project" value="UniProtKB-KW"/>
</dbReference>
<dbReference type="CDD" id="cd07377">
    <property type="entry name" value="WHTH_GntR"/>
    <property type="match status" value="1"/>
</dbReference>
<dbReference type="PRINTS" id="PR00035">
    <property type="entry name" value="HTHGNTR"/>
</dbReference>
<dbReference type="InterPro" id="IPR036390">
    <property type="entry name" value="WH_DNA-bd_sf"/>
</dbReference>
<keyword evidence="3" id="KW-0804">Transcription</keyword>
<dbReference type="InterPro" id="IPR050679">
    <property type="entry name" value="Bact_HTH_transcr_reg"/>
</dbReference>
<dbReference type="SUPFAM" id="SSF64288">
    <property type="entry name" value="Chorismate lyase-like"/>
    <property type="match status" value="1"/>
</dbReference>
<evidence type="ECO:0000259" key="4">
    <source>
        <dbReference type="PROSITE" id="PS50949"/>
    </source>
</evidence>
<dbReference type="InterPro" id="IPR036388">
    <property type="entry name" value="WH-like_DNA-bd_sf"/>
</dbReference>
<dbReference type="FunFam" id="1.10.10.10:FF:000079">
    <property type="entry name" value="GntR family transcriptional regulator"/>
    <property type="match status" value="1"/>
</dbReference>
<dbReference type="PANTHER" id="PTHR44846">
    <property type="entry name" value="MANNOSYL-D-GLYCERATE TRANSPORT/METABOLISM SYSTEM REPRESSOR MNGR-RELATED"/>
    <property type="match status" value="1"/>
</dbReference>
<keyword evidence="2" id="KW-0238">DNA-binding</keyword>
<dbReference type="AlphaFoldDB" id="A0A212KE76"/>
<dbReference type="SMART" id="SM00345">
    <property type="entry name" value="HTH_GNTR"/>
    <property type="match status" value="1"/>
</dbReference>
<dbReference type="Gene3D" id="1.10.10.10">
    <property type="entry name" value="Winged helix-like DNA-binding domain superfamily/Winged helix DNA-binding domain"/>
    <property type="match status" value="1"/>
</dbReference>
<dbReference type="InterPro" id="IPR011663">
    <property type="entry name" value="UTRA"/>
</dbReference>
<dbReference type="InterPro" id="IPR000524">
    <property type="entry name" value="Tscrpt_reg_HTH_GntR"/>
</dbReference>
<evidence type="ECO:0000256" key="3">
    <source>
        <dbReference type="ARBA" id="ARBA00023163"/>
    </source>
</evidence>
<dbReference type="Pfam" id="PF07702">
    <property type="entry name" value="UTRA"/>
    <property type="match status" value="1"/>
</dbReference>
<keyword evidence="1" id="KW-0805">Transcription regulation</keyword>
<evidence type="ECO:0000256" key="1">
    <source>
        <dbReference type="ARBA" id="ARBA00023015"/>
    </source>
</evidence>
<reference evidence="5" key="1">
    <citation type="submission" date="2016-04" db="EMBL/GenBank/DDBJ databases">
        <authorList>
            <person name="Evans L.H."/>
            <person name="Alamgir A."/>
            <person name="Owens N."/>
            <person name="Weber N.D."/>
            <person name="Virtaneva K."/>
            <person name="Barbian K."/>
            <person name="Babar A."/>
            <person name="Rosenke K."/>
        </authorList>
    </citation>
    <scope>NUCLEOTIDE SEQUENCE</scope>
    <source>
        <strain evidence="5">86</strain>
    </source>
</reference>
<evidence type="ECO:0000256" key="2">
    <source>
        <dbReference type="ARBA" id="ARBA00023125"/>
    </source>
</evidence>
<dbReference type="GO" id="GO:0045892">
    <property type="term" value="P:negative regulation of DNA-templated transcription"/>
    <property type="evidence" value="ECO:0007669"/>
    <property type="project" value="TreeGrafter"/>
</dbReference>
<dbReference type="SMART" id="SM00866">
    <property type="entry name" value="UTRA"/>
    <property type="match status" value="1"/>
</dbReference>
<protein>
    <recommendedName>
        <fullName evidence="4">HTH gntR-type domain-containing protein</fullName>
    </recommendedName>
</protein>
<dbReference type="SUPFAM" id="SSF46785">
    <property type="entry name" value="Winged helix' DNA-binding domain"/>
    <property type="match status" value="1"/>
</dbReference>
<feature type="domain" description="HTH gntR-type" evidence="4">
    <location>
        <begin position="13"/>
        <end position="81"/>
    </location>
</feature>